<dbReference type="InterPro" id="IPR004839">
    <property type="entry name" value="Aminotransferase_I/II_large"/>
</dbReference>
<evidence type="ECO:0000256" key="1">
    <source>
        <dbReference type="ARBA" id="ARBA00007441"/>
    </source>
</evidence>
<dbReference type="GeneID" id="83179982"/>
<dbReference type="AlphaFoldDB" id="A0A9W9T0R6"/>
<dbReference type="Gene3D" id="3.40.640.10">
    <property type="entry name" value="Type I PLP-dependent aspartate aminotransferase-like (Major domain)"/>
    <property type="match status" value="1"/>
</dbReference>
<dbReference type="InterPro" id="IPR015422">
    <property type="entry name" value="PyrdxlP-dep_Trfase_small"/>
</dbReference>
<dbReference type="PANTHER" id="PTHR43510">
    <property type="entry name" value="AMINOTRANSFERASE FUNCTION, HYPOTHETICAL (EUROFUNG)"/>
    <property type="match status" value="1"/>
</dbReference>
<dbReference type="PANTHER" id="PTHR43510:SF1">
    <property type="entry name" value="AMINOTRANSFERASE FUNCTION, HYPOTHETICAL (EUROFUNG)"/>
    <property type="match status" value="1"/>
</dbReference>
<gene>
    <name evidence="4" type="ORF">N7498_005619</name>
</gene>
<reference evidence="4" key="2">
    <citation type="journal article" date="2023" name="IMA Fungus">
        <title>Comparative genomic study of the Penicillium genus elucidates a diverse pangenome and 15 lateral gene transfer events.</title>
        <authorList>
            <person name="Petersen C."/>
            <person name="Sorensen T."/>
            <person name="Nielsen M.R."/>
            <person name="Sondergaard T.E."/>
            <person name="Sorensen J.L."/>
            <person name="Fitzpatrick D.A."/>
            <person name="Frisvad J.C."/>
            <person name="Nielsen K.L."/>
        </authorList>
    </citation>
    <scope>NUCLEOTIDE SEQUENCE</scope>
    <source>
        <strain evidence="4">IBT 15544</strain>
    </source>
</reference>
<proteinExistence type="inferred from homology"/>
<dbReference type="PROSITE" id="PS00105">
    <property type="entry name" value="AA_TRANSFER_CLASS_1"/>
    <property type="match status" value="1"/>
</dbReference>
<keyword evidence="2" id="KW-0663">Pyridoxal phosphate</keyword>
<dbReference type="Pfam" id="PF00155">
    <property type="entry name" value="Aminotran_1_2"/>
    <property type="match status" value="1"/>
</dbReference>
<evidence type="ECO:0000259" key="3">
    <source>
        <dbReference type="Pfam" id="PF00155"/>
    </source>
</evidence>
<dbReference type="CDD" id="cd00609">
    <property type="entry name" value="AAT_like"/>
    <property type="match status" value="1"/>
</dbReference>
<dbReference type="Proteomes" id="UP001150904">
    <property type="component" value="Unassembled WGS sequence"/>
</dbReference>
<dbReference type="SUPFAM" id="SSF53383">
    <property type="entry name" value="PLP-dependent transferases"/>
    <property type="match status" value="1"/>
</dbReference>
<feature type="domain" description="Aminotransferase class I/classII large" evidence="3">
    <location>
        <begin position="63"/>
        <end position="386"/>
    </location>
</feature>
<dbReference type="Gene3D" id="3.90.1150.10">
    <property type="entry name" value="Aspartate Aminotransferase, domain 1"/>
    <property type="match status" value="1"/>
</dbReference>
<dbReference type="InterPro" id="IPR015421">
    <property type="entry name" value="PyrdxlP-dep_Trfase_major"/>
</dbReference>
<dbReference type="GO" id="GO:0030170">
    <property type="term" value="F:pyridoxal phosphate binding"/>
    <property type="evidence" value="ECO:0007669"/>
    <property type="project" value="InterPro"/>
</dbReference>
<dbReference type="EMBL" id="JAPQKR010000012">
    <property type="protein sequence ID" value="KAJ5204740.1"/>
    <property type="molecule type" value="Genomic_DNA"/>
</dbReference>
<evidence type="ECO:0000256" key="2">
    <source>
        <dbReference type="ARBA" id="ARBA00022898"/>
    </source>
</evidence>
<dbReference type="OrthoDB" id="7042322at2759"/>
<reference evidence="4" key="1">
    <citation type="submission" date="2022-12" db="EMBL/GenBank/DDBJ databases">
        <authorList>
            <person name="Petersen C."/>
        </authorList>
    </citation>
    <scope>NUCLEOTIDE SEQUENCE</scope>
    <source>
        <strain evidence="4">IBT 15544</strain>
    </source>
</reference>
<accession>A0A9W9T0R6</accession>
<comment type="similarity">
    <text evidence="1">Belongs to the class-I pyridoxal-phosphate-dependent aminotransferase family.</text>
</comment>
<comment type="caution">
    <text evidence="4">The sequence shown here is derived from an EMBL/GenBank/DDBJ whole genome shotgun (WGS) entry which is preliminary data.</text>
</comment>
<protein>
    <recommendedName>
        <fullName evidence="3">Aminotransferase class I/classII large domain-containing protein</fullName>
    </recommendedName>
</protein>
<evidence type="ECO:0000313" key="4">
    <source>
        <dbReference type="EMBL" id="KAJ5204740.1"/>
    </source>
</evidence>
<keyword evidence="5" id="KW-1185">Reference proteome</keyword>
<dbReference type="InterPro" id="IPR015424">
    <property type="entry name" value="PyrdxlP-dep_Trfase"/>
</dbReference>
<organism evidence="4 5">
    <name type="scientific">Penicillium cinerascens</name>
    <dbReference type="NCBI Taxonomy" id="70096"/>
    <lineage>
        <taxon>Eukaryota</taxon>
        <taxon>Fungi</taxon>
        <taxon>Dikarya</taxon>
        <taxon>Ascomycota</taxon>
        <taxon>Pezizomycotina</taxon>
        <taxon>Eurotiomycetes</taxon>
        <taxon>Eurotiomycetidae</taxon>
        <taxon>Eurotiales</taxon>
        <taxon>Aspergillaceae</taxon>
        <taxon>Penicillium</taxon>
    </lineage>
</organism>
<dbReference type="InterPro" id="IPR004838">
    <property type="entry name" value="NHTrfase_class1_PyrdxlP-BS"/>
</dbReference>
<evidence type="ECO:0000313" key="5">
    <source>
        <dbReference type="Proteomes" id="UP001150904"/>
    </source>
</evidence>
<dbReference type="RefSeq" id="XP_058309219.1">
    <property type="nucleotide sequence ID" value="XM_058452681.1"/>
</dbReference>
<dbReference type="GO" id="GO:0003824">
    <property type="term" value="F:catalytic activity"/>
    <property type="evidence" value="ECO:0007669"/>
    <property type="project" value="InterPro"/>
</dbReference>
<sequence>MMHDIASFELPKWIGQHGKHASLVLAGSATPALSIQDLIELSSDKQITSSNLSVETLKLSLDPSMGSEDLRQKIAGLYNEKVTADHILATNGTTGANSLVFQSLLKPGDHVIAMYPSYTPLLFVPKATVGEEISYWSLDLSNQAQGDLQQLKDMIKPTTKMIVLNNPNNPLGTILSLEMQHEIVALARKYGLILLVDEIFRPLFHDSTNPPSFIELSEENDNIIVTSSLSKAWGLSGTRVGWIATKNAKILSHCFELGLYITMAVGTIDGVIAAEALSGRCRPQILAKHLDIAQNNLALLEKFVNKHEGISWIKPSSGATAFVRFSSNGAPVDDVDFCLKLKEQKGILLAPGSLCFGLGAAQDFRGFVRMHITAPPENVQAALEAIDEFFWAEG</sequence>
<name>A0A9W9T0R6_9EURO</name>